<feature type="domain" description="Aminoglycoside phosphotransferase" evidence="1">
    <location>
        <begin position="64"/>
        <end position="244"/>
    </location>
</feature>
<protein>
    <submittedName>
        <fullName evidence="2">Phosphotransferase</fullName>
    </submittedName>
</protein>
<dbReference type="Pfam" id="PF01636">
    <property type="entry name" value="APH"/>
    <property type="match status" value="1"/>
</dbReference>
<reference evidence="2" key="2">
    <citation type="submission" date="2021-04" db="EMBL/GenBank/DDBJ databases">
        <authorList>
            <person name="Gilroy R."/>
        </authorList>
    </citation>
    <scope>NUCLEOTIDE SEQUENCE</scope>
    <source>
        <strain evidence="2">ChiBcolR8-3208</strain>
    </source>
</reference>
<gene>
    <name evidence="2" type="ORF">H9942_02570</name>
</gene>
<dbReference type="EMBL" id="DWXZ01000043">
    <property type="protein sequence ID" value="HJB36938.1"/>
    <property type="molecule type" value="Genomic_DNA"/>
</dbReference>
<evidence type="ECO:0000313" key="3">
    <source>
        <dbReference type="Proteomes" id="UP000824214"/>
    </source>
</evidence>
<dbReference type="Gene3D" id="3.90.1200.10">
    <property type="match status" value="1"/>
</dbReference>
<comment type="caution">
    <text evidence="2">The sequence shown here is derived from an EMBL/GenBank/DDBJ whole genome shotgun (WGS) entry which is preliminary data.</text>
</comment>
<proteinExistence type="predicted"/>
<dbReference type="InterPro" id="IPR011009">
    <property type="entry name" value="Kinase-like_dom_sf"/>
</dbReference>
<evidence type="ECO:0000313" key="2">
    <source>
        <dbReference type="EMBL" id="HJB36938.1"/>
    </source>
</evidence>
<name>A0A9D2LY80_9FIRM</name>
<dbReference type="AlphaFoldDB" id="A0A9D2LY80"/>
<dbReference type="InterPro" id="IPR002575">
    <property type="entry name" value="Aminoglycoside_PTrfase"/>
</dbReference>
<sequence length="309" mass="34596">MAEELIALASQFSQRIGGGVPVTVCAEPMGPGEEGFSGAKLLRLRCTYADGGEATCIAKHTTWQERAVMQTFTGQGRGFTPAAWDTQETSQEDAWLLLEDVSPSQPLPTDTLAWKAQVAQALAALHGDNLSRPGTPALLPPAQEGHWQRVTTALSLDHLQRQCQQDGAFSRRYGGLLPQLYKRGERFVREMLALSQEEATLTVTHGDLQTIRGDHVRCFRDRPMVIDWGFTQWAPFYIDLVDFFTRQESLLYWEALRRQGSALSQASFLERWQAASVYPGFIYLYPALMQYLRGDDSRLEKLINLLLAG</sequence>
<reference evidence="2" key="1">
    <citation type="journal article" date="2021" name="PeerJ">
        <title>Extensive microbial diversity within the chicken gut microbiome revealed by metagenomics and culture.</title>
        <authorList>
            <person name="Gilroy R."/>
            <person name="Ravi A."/>
            <person name="Getino M."/>
            <person name="Pursley I."/>
            <person name="Horton D.L."/>
            <person name="Alikhan N.F."/>
            <person name="Baker D."/>
            <person name="Gharbi K."/>
            <person name="Hall N."/>
            <person name="Watson M."/>
            <person name="Adriaenssens E.M."/>
            <person name="Foster-Nyarko E."/>
            <person name="Jarju S."/>
            <person name="Secka A."/>
            <person name="Antonio M."/>
            <person name="Oren A."/>
            <person name="Chaudhuri R.R."/>
            <person name="La Ragione R."/>
            <person name="Hildebrand F."/>
            <person name="Pallen M.J."/>
        </authorList>
    </citation>
    <scope>NUCLEOTIDE SEQUENCE</scope>
    <source>
        <strain evidence="2">ChiBcolR8-3208</strain>
    </source>
</reference>
<organism evidence="2 3">
    <name type="scientific">Candidatus Acutalibacter ornithocaccae</name>
    <dbReference type="NCBI Taxonomy" id="2838416"/>
    <lineage>
        <taxon>Bacteria</taxon>
        <taxon>Bacillati</taxon>
        <taxon>Bacillota</taxon>
        <taxon>Clostridia</taxon>
        <taxon>Eubacteriales</taxon>
        <taxon>Acutalibacteraceae</taxon>
        <taxon>Acutalibacter</taxon>
    </lineage>
</organism>
<accession>A0A9D2LY80</accession>
<dbReference type="Proteomes" id="UP000824214">
    <property type="component" value="Unassembled WGS sequence"/>
</dbReference>
<evidence type="ECO:0000259" key="1">
    <source>
        <dbReference type="Pfam" id="PF01636"/>
    </source>
</evidence>
<dbReference type="SUPFAM" id="SSF56112">
    <property type="entry name" value="Protein kinase-like (PK-like)"/>
    <property type="match status" value="1"/>
</dbReference>